<dbReference type="Gene3D" id="1.10.1060.10">
    <property type="entry name" value="Alpha-helical ferredoxin"/>
    <property type="match status" value="1"/>
</dbReference>
<dbReference type="OrthoDB" id="9795302at2"/>
<dbReference type="InterPro" id="IPR009051">
    <property type="entry name" value="Helical_ferredxn"/>
</dbReference>
<evidence type="ECO:0000256" key="2">
    <source>
        <dbReference type="ARBA" id="ARBA00023004"/>
    </source>
</evidence>
<keyword evidence="6" id="KW-1185">Reference proteome</keyword>
<protein>
    <submittedName>
        <fullName evidence="5">Anaerobic sulfite reductase subunit AsrA</fullName>
    </submittedName>
</protein>
<sequence length="345" mass="39681">MGYRISFDQADQIFEKLGEAYEIWAPKRFAGKGRYSQTDLIRYDKVCKMGEIEYKEKSDLPAKEVLSPITQSLFYFTEDEFIESKAGRKKLLVFMRPCDIHALHHQEKIYLENGGFADLYYQRMKDRVKIVMMECVSGWDTCFCVSMGTNQAEDYSAAIRFEENDVLMDVTDEDLAPYFDGSKETEFKPEYIKENQMTVKIPDIPDKEVLTKLKEHPMWKEFDKRCVSCGACTVACSTCTCFTTTDILYNENANVGERKRTTASCQVAGFADMAGGMGFRNTAGERMRYKVLHKFHDYKERFGDYHMCVGCGRCIDRCPEFISIAATVNKMSKAIDEIKGGQRDE</sequence>
<dbReference type="PANTHER" id="PTHR40447:SF1">
    <property type="entry name" value="ANAEROBIC SULFITE REDUCTASE SUBUNIT A"/>
    <property type="match status" value="1"/>
</dbReference>
<dbReference type="GeneID" id="83005362"/>
<dbReference type="Pfam" id="PF17179">
    <property type="entry name" value="Fer4_22"/>
    <property type="match status" value="1"/>
</dbReference>
<dbReference type="InterPro" id="IPR014259">
    <property type="entry name" value="Sulphite_reductase_A"/>
</dbReference>
<dbReference type="EMBL" id="QRMS01000001">
    <property type="protein sequence ID" value="RHJ89697.1"/>
    <property type="molecule type" value="Genomic_DNA"/>
</dbReference>
<dbReference type="PROSITE" id="PS00198">
    <property type="entry name" value="4FE4S_FER_1"/>
    <property type="match status" value="1"/>
</dbReference>
<evidence type="ECO:0000256" key="3">
    <source>
        <dbReference type="ARBA" id="ARBA00023014"/>
    </source>
</evidence>
<accession>A0A415E7D4</accession>
<dbReference type="SUPFAM" id="SSF46548">
    <property type="entry name" value="alpha-helical ferredoxin"/>
    <property type="match status" value="1"/>
</dbReference>
<evidence type="ECO:0000259" key="4">
    <source>
        <dbReference type="PROSITE" id="PS51379"/>
    </source>
</evidence>
<evidence type="ECO:0000313" key="6">
    <source>
        <dbReference type="Proteomes" id="UP000284841"/>
    </source>
</evidence>
<feature type="domain" description="4Fe-4S ferredoxin-type" evidence="4">
    <location>
        <begin position="215"/>
        <end position="247"/>
    </location>
</feature>
<name>A0A415E7D4_9FIRM</name>
<organism evidence="5 6">
    <name type="scientific">Emergencia timonensis</name>
    <dbReference type="NCBI Taxonomy" id="1776384"/>
    <lineage>
        <taxon>Bacteria</taxon>
        <taxon>Bacillati</taxon>
        <taxon>Bacillota</taxon>
        <taxon>Clostridia</taxon>
        <taxon>Peptostreptococcales</taxon>
        <taxon>Anaerovoracaceae</taxon>
        <taxon>Emergencia</taxon>
    </lineage>
</organism>
<dbReference type="RefSeq" id="WP_067540387.1">
    <property type="nucleotide sequence ID" value="NZ_AP025567.1"/>
</dbReference>
<keyword evidence="3" id="KW-0411">Iron-sulfur</keyword>
<evidence type="ECO:0000313" key="5">
    <source>
        <dbReference type="EMBL" id="RHJ89697.1"/>
    </source>
</evidence>
<dbReference type="GO" id="GO:0046872">
    <property type="term" value="F:metal ion binding"/>
    <property type="evidence" value="ECO:0007669"/>
    <property type="project" value="UniProtKB-KW"/>
</dbReference>
<feature type="domain" description="4Fe-4S ferredoxin-type" evidence="4">
    <location>
        <begin position="298"/>
        <end position="327"/>
    </location>
</feature>
<evidence type="ECO:0000256" key="1">
    <source>
        <dbReference type="ARBA" id="ARBA00022723"/>
    </source>
</evidence>
<dbReference type="AlphaFoldDB" id="A0A415E7D4"/>
<dbReference type="GO" id="GO:0051536">
    <property type="term" value="F:iron-sulfur cluster binding"/>
    <property type="evidence" value="ECO:0007669"/>
    <property type="project" value="UniProtKB-KW"/>
</dbReference>
<keyword evidence="2" id="KW-0408">Iron</keyword>
<dbReference type="Proteomes" id="UP000284841">
    <property type="component" value="Unassembled WGS sequence"/>
</dbReference>
<dbReference type="InterPro" id="IPR017900">
    <property type="entry name" value="4Fe4S_Fe_S_CS"/>
</dbReference>
<comment type="caution">
    <text evidence="5">The sequence shown here is derived from an EMBL/GenBank/DDBJ whole genome shotgun (WGS) entry which is preliminary data.</text>
</comment>
<keyword evidence="1" id="KW-0479">Metal-binding</keyword>
<gene>
    <name evidence="5" type="ORF">DW099_03780</name>
</gene>
<dbReference type="NCBIfam" id="TIGR02910">
    <property type="entry name" value="sulfite_red_A"/>
    <property type="match status" value="1"/>
</dbReference>
<dbReference type="STRING" id="1776384.GCA_900086585_03047"/>
<dbReference type="InterPro" id="IPR017896">
    <property type="entry name" value="4Fe4S_Fe-S-bd"/>
</dbReference>
<dbReference type="PROSITE" id="PS51379">
    <property type="entry name" value="4FE4S_FER_2"/>
    <property type="match status" value="2"/>
</dbReference>
<dbReference type="PANTHER" id="PTHR40447">
    <property type="entry name" value="ANAEROBIC SULFITE REDUCTASE SUBUNIT A"/>
    <property type="match status" value="1"/>
</dbReference>
<proteinExistence type="predicted"/>
<reference evidence="5 6" key="1">
    <citation type="submission" date="2018-08" db="EMBL/GenBank/DDBJ databases">
        <title>A genome reference for cultivated species of the human gut microbiota.</title>
        <authorList>
            <person name="Zou Y."/>
            <person name="Xue W."/>
            <person name="Luo G."/>
        </authorList>
    </citation>
    <scope>NUCLEOTIDE SEQUENCE [LARGE SCALE GENOMIC DNA]</scope>
    <source>
        <strain evidence="5 6">AM07-24</strain>
    </source>
</reference>